<feature type="region of interest" description="Disordered" evidence="1">
    <location>
        <begin position="363"/>
        <end position="407"/>
    </location>
</feature>
<feature type="compositionally biased region" description="Basic and acidic residues" evidence="1">
    <location>
        <begin position="141"/>
        <end position="170"/>
    </location>
</feature>
<evidence type="ECO:0000313" key="4">
    <source>
        <dbReference type="RefSeq" id="XP_026194225.1"/>
    </source>
</evidence>
<feature type="region of interest" description="Disordered" evidence="1">
    <location>
        <begin position="798"/>
        <end position="849"/>
    </location>
</feature>
<dbReference type="OrthoDB" id="428974at2759"/>
<proteinExistence type="predicted"/>
<feature type="region of interest" description="Disordered" evidence="1">
    <location>
        <begin position="1286"/>
        <end position="1318"/>
    </location>
</feature>
<dbReference type="InterPro" id="IPR000387">
    <property type="entry name" value="Tyr_Pase_dom"/>
</dbReference>
<feature type="compositionally biased region" description="Polar residues" evidence="1">
    <location>
        <begin position="1188"/>
        <end position="1199"/>
    </location>
</feature>
<feature type="compositionally biased region" description="Low complexity" evidence="1">
    <location>
        <begin position="363"/>
        <end position="372"/>
    </location>
</feature>
<feature type="compositionally biased region" description="Low complexity" evidence="1">
    <location>
        <begin position="1"/>
        <end position="19"/>
    </location>
</feature>
<dbReference type="Proteomes" id="UP000515125">
    <property type="component" value="Unplaced"/>
</dbReference>
<feature type="compositionally biased region" description="Low complexity" evidence="1">
    <location>
        <begin position="37"/>
        <end position="52"/>
    </location>
</feature>
<feature type="region of interest" description="Disordered" evidence="1">
    <location>
        <begin position="1"/>
        <end position="194"/>
    </location>
</feature>
<dbReference type="Gene3D" id="3.90.190.10">
    <property type="entry name" value="Protein tyrosine phosphatase superfamily"/>
    <property type="match status" value="1"/>
</dbReference>
<dbReference type="InterPro" id="IPR051029">
    <property type="entry name" value="mRNA_Capping_Enz/RNA_Phosphat"/>
</dbReference>
<feature type="compositionally biased region" description="Basic and acidic residues" evidence="1">
    <location>
        <begin position="53"/>
        <end position="72"/>
    </location>
</feature>
<evidence type="ECO:0000256" key="1">
    <source>
        <dbReference type="SAM" id="MobiDB-lite"/>
    </source>
</evidence>
<feature type="region of interest" description="Disordered" evidence="1">
    <location>
        <begin position="981"/>
        <end position="1094"/>
    </location>
</feature>
<feature type="compositionally biased region" description="Polar residues" evidence="1">
    <location>
        <begin position="1298"/>
        <end position="1314"/>
    </location>
</feature>
<dbReference type="GeneID" id="34623982"/>
<feature type="compositionally biased region" description="Basic residues" evidence="1">
    <location>
        <begin position="22"/>
        <end position="36"/>
    </location>
</feature>
<dbReference type="GO" id="GO:0006370">
    <property type="term" value="P:7-methylguanosine mRNA capping"/>
    <property type="evidence" value="ECO:0007669"/>
    <property type="project" value="TreeGrafter"/>
</dbReference>
<evidence type="ECO:0000259" key="2">
    <source>
        <dbReference type="PROSITE" id="PS50056"/>
    </source>
</evidence>
<accession>A0A6P6S4J9</accession>
<feature type="region of interest" description="Disordered" evidence="1">
    <location>
        <begin position="659"/>
        <end position="724"/>
    </location>
</feature>
<dbReference type="SUPFAM" id="SSF52799">
    <property type="entry name" value="(Phosphotyrosine protein) phosphatases II"/>
    <property type="match status" value="1"/>
</dbReference>
<feature type="region of interest" description="Disordered" evidence="1">
    <location>
        <begin position="1131"/>
        <end position="1212"/>
    </location>
</feature>
<feature type="domain" description="Tyrosine specific protein phosphatases" evidence="2">
    <location>
        <begin position="526"/>
        <end position="575"/>
    </location>
</feature>
<evidence type="ECO:0000313" key="3">
    <source>
        <dbReference type="Proteomes" id="UP000515125"/>
    </source>
</evidence>
<organism evidence="3 4">
    <name type="scientific">Cyclospora cayetanensis</name>
    <dbReference type="NCBI Taxonomy" id="88456"/>
    <lineage>
        <taxon>Eukaryota</taxon>
        <taxon>Sar</taxon>
        <taxon>Alveolata</taxon>
        <taxon>Apicomplexa</taxon>
        <taxon>Conoidasida</taxon>
        <taxon>Coccidia</taxon>
        <taxon>Eucoccidiorida</taxon>
        <taxon>Eimeriorina</taxon>
        <taxon>Eimeriidae</taxon>
        <taxon>Cyclospora</taxon>
    </lineage>
</organism>
<feature type="compositionally biased region" description="Basic and acidic residues" evidence="1">
    <location>
        <begin position="666"/>
        <end position="688"/>
    </location>
</feature>
<feature type="compositionally biased region" description="Pro residues" evidence="1">
    <location>
        <begin position="1028"/>
        <end position="1038"/>
    </location>
</feature>
<reference evidence="4" key="1">
    <citation type="submission" date="2025-08" db="UniProtKB">
        <authorList>
            <consortium name="RefSeq"/>
        </authorList>
    </citation>
    <scope>IDENTIFICATION</scope>
</reference>
<feature type="compositionally biased region" description="Basic and acidic residues" evidence="1">
    <location>
        <begin position="700"/>
        <end position="711"/>
    </location>
</feature>
<feature type="compositionally biased region" description="Basic and acidic residues" evidence="1">
    <location>
        <begin position="373"/>
        <end position="392"/>
    </location>
</feature>
<feature type="compositionally biased region" description="Low complexity" evidence="1">
    <location>
        <begin position="831"/>
        <end position="849"/>
    </location>
</feature>
<dbReference type="Pfam" id="PF00782">
    <property type="entry name" value="DSPc"/>
    <property type="match status" value="1"/>
</dbReference>
<protein>
    <submittedName>
        <fullName evidence="4">Uncharacterized protein LOC34623982</fullName>
    </submittedName>
</protein>
<sequence length="1392" mass="150223">MTEESASVPSAPGAEAAPSADKKKRKVSKTATKKRSSSSTKAKSTKGKTSSSKSKESRSAQDKADKPERSETAEVPAEDEQQQNDSTKNFEAAAESHMVSSEPSAGTAVQELEREACEEEGEPLLPMDEDGKQPEAPVEYQESRENAHEDGEKEKVNEEALKEAQAEKKAPLNAKPGEAGAAGPRHPSVKRQHMPWSSSPLLECIPRTSLNGVCGGPWRSSAYCSWLHDTVGCTCRRVAGGPLPEKWGAFSDFLAAIDIRDTADKKSRGELDLVGTNNADEEKAAKEAFGEAEKDPQQQEEYASPNPLMVEKLLLLPCKTFLSTAFAPQLLHCRPFSPIGLQEQFDGAQRRRAGLSRRFARLAAGAAHTKPTAAEDKREDQQEKSSAEKDQQQEQPEQSLPARRPPTCGSECLIDEGRMRILSVINLCLTERHYEPQLLRRDCLPVFWHKSQGGGEVPTPESLLNYFKLLSLLTMQGIRVAEHWAAAADCAVCNSGTGAATPQKGNSREEASKEVTPCTCSWRFTVVTHCTHGVNRTGYMVCALLMALLGLSAAEAQGVFKAARGHAIPREEIIAALQQLEKEGVSEAMRAALAAPELHPVYAENAAADGVELQKGSCFVRVATAAAPTETGRTIPISGGFKKSLTSYRELERQRLIRAKQASQNREQREQKQQQQQESKDAAVKEEATGEAEGGNICEAKGESSDVKVEEAPGAVTEQTAAGAAEDAKEVFLTEDEMKQLPVVPSEVPNNGVVLFGPLSNALLAPEELLLYLLDLHPNLRMCDYRVLASSNVNQHLGYPATNKKTGFRRRRRVGVPNRTSGPKAEDEGEPVQQPPEQAEEQAPQQDAVAPQPMEKPLAYHYILYVQAADPFSFETLVASELVSLRKQPLQAFTLDFLPYILARGKELDAVALNWSVQHPPRPKRGPPPLPLPFGAPFPPPGFGGPIPPPHPWMGPGGFRKRGSVDVDVIPPFMRGNGRFGGPAADCGGKPVAPPPPPFFGGGGQWREPPPPPPPSKNAGAWKGPEPQVIPPHFPVPGVPEFRPGYPQDGPRQFDERSKDPGARASRQGPPRDFYDAVRQQTPTPSAGGSWRAHNPQGWTPCVQGALAGGHAFQMPKDNAEGGTWGTNNWESCRPQGASDGWNQGPPGPECAGTSKRRRPNADGGFSGEWNSHLPAGRSGGEWGGAVCNNSAGASQSEWGGSDRPLGAPGREAFGCSRGSDFQAGGAIRGSMNGFSNQCSPQHRDAQLSNPGGPGMMQQQQGFGSVPQTFLQQQQGFGSVPQTFLQHQAGGSPCPPAYSSSSLPQGGNSEFSAAQQQQYQQQEPVPGYVIQLLQQQAAQRGASVDPQVLAQLYTQYYQSFLSSISNSSSGQQVTQDQLMQYLQQVQQQQPMH</sequence>
<gene>
    <name evidence="4" type="primary">LOC34623982</name>
</gene>
<keyword evidence="3" id="KW-1185">Reference proteome</keyword>
<dbReference type="GO" id="GO:0004484">
    <property type="term" value="F:mRNA guanylyltransferase activity"/>
    <property type="evidence" value="ECO:0007669"/>
    <property type="project" value="TreeGrafter"/>
</dbReference>
<dbReference type="PANTHER" id="PTHR10367:SF17">
    <property type="entry name" value="MRNA-CAPPING ENZYME"/>
    <property type="match status" value="1"/>
</dbReference>
<dbReference type="InterPro" id="IPR029021">
    <property type="entry name" value="Prot-tyrosine_phosphatase-like"/>
</dbReference>
<dbReference type="PANTHER" id="PTHR10367">
    <property type="entry name" value="MRNA-CAPPING ENZYME"/>
    <property type="match status" value="1"/>
</dbReference>
<dbReference type="InterPro" id="IPR000340">
    <property type="entry name" value="Dual-sp_phosphatase_cat-dom"/>
</dbReference>
<dbReference type="RefSeq" id="XP_026194225.1">
    <property type="nucleotide sequence ID" value="XM_026338440.1"/>
</dbReference>
<dbReference type="PROSITE" id="PS50056">
    <property type="entry name" value="TYR_PHOSPHATASE_2"/>
    <property type="match status" value="1"/>
</dbReference>
<feature type="compositionally biased region" description="Basic and acidic residues" evidence="1">
    <location>
        <begin position="1052"/>
        <end position="1062"/>
    </location>
</feature>
<name>A0A6P6S4J9_9EIME</name>